<accession>A0A430FLB3</accession>
<evidence type="ECO:0000313" key="2">
    <source>
        <dbReference type="Proteomes" id="UP000287533"/>
    </source>
</evidence>
<protein>
    <submittedName>
        <fullName evidence="1">Ycg4K</fullName>
    </submittedName>
</protein>
<dbReference type="Proteomes" id="UP000287533">
    <property type="component" value="Unassembled WGS sequence"/>
</dbReference>
<evidence type="ECO:0000313" key="1">
    <source>
        <dbReference type="EMBL" id="RSX53684.1"/>
    </source>
</evidence>
<dbReference type="RefSeq" id="WP_125980446.1">
    <property type="nucleotide sequence ID" value="NZ_QXGL01000002.1"/>
</dbReference>
<gene>
    <name evidence="1" type="ORF">D2E25_1007</name>
</gene>
<dbReference type="EMBL" id="QXGL01000002">
    <property type="protein sequence ID" value="RSX53684.1"/>
    <property type="molecule type" value="Genomic_DNA"/>
</dbReference>
<keyword evidence="2" id="KW-1185">Reference proteome</keyword>
<dbReference type="AlphaFoldDB" id="A0A430FLB3"/>
<name>A0A430FLB3_9BIFI</name>
<sequence>MQIQDDDVARLFSSARLKVYRDYAVKMLSTGTENGVITTATLDLYRWNVNMSATIMGYVAYVEVFVRNAIDMQLRQWLHAQDAVRLTDWIDIDYVDPLNRIRHLLNGDGRDHLEEARVSALRKQQSWRSDRAHPRHGDSVNRNDMFAQLTFGAWDGMLRQAGKDPELAAVLMNAFPNIRNAWALEERRMRNARLPGSDTDDYMDRLRRELADRLKSIRLVRNRAGHEENLLRVEFSKVRRDMLFVLGSLGDDCIRLALPDLAEPLKRANPCQVFEQYQ</sequence>
<reference evidence="1 2" key="1">
    <citation type="submission" date="2018-09" db="EMBL/GenBank/DDBJ databases">
        <title>Characterization of the phylogenetic diversity of five novel species belonging to the genus Bifidobacterium.</title>
        <authorList>
            <person name="Lugli G.A."/>
            <person name="Duranti S."/>
            <person name="Milani C."/>
        </authorList>
    </citation>
    <scope>NUCLEOTIDE SEQUENCE [LARGE SCALE GENOMIC DNA]</scope>
    <source>
        <strain evidence="1 2">2034B</strain>
    </source>
</reference>
<comment type="caution">
    <text evidence="1">The sequence shown here is derived from an EMBL/GenBank/DDBJ whole genome shotgun (WGS) entry which is preliminary data.</text>
</comment>
<dbReference type="OrthoDB" id="3418622at2"/>
<organism evidence="1 2">
    <name type="scientific">Bifidobacterium goeldii</name>
    <dbReference type="NCBI Taxonomy" id="2306975"/>
    <lineage>
        <taxon>Bacteria</taxon>
        <taxon>Bacillati</taxon>
        <taxon>Actinomycetota</taxon>
        <taxon>Actinomycetes</taxon>
        <taxon>Bifidobacteriales</taxon>
        <taxon>Bifidobacteriaceae</taxon>
        <taxon>Bifidobacterium</taxon>
    </lineage>
</organism>
<proteinExistence type="predicted"/>